<dbReference type="InterPro" id="IPR045851">
    <property type="entry name" value="AMP-bd_C_sf"/>
</dbReference>
<dbReference type="NCBIfam" id="TIGR01733">
    <property type="entry name" value="AA-adenyl-dom"/>
    <property type="match status" value="3"/>
</dbReference>
<dbReference type="GO" id="GO:0031177">
    <property type="term" value="F:phosphopantetheine binding"/>
    <property type="evidence" value="ECO:0007669"/>
    <property type="project" value="InterPro"/>
</dbReference>
<dbReference type="Pfam" id="PF00550">
    <property type="entry name" value="PP-binding"/>
    <property type="match status" value="3"/>
</dbReference>
<keyword evidence="4" id="KW-0677">Repeat</keyword>
<dbReference type="GO" id="GO:0005737">
    <property type="term" value="C:cytoplasm"/>
    <property type="evidence" value="ECO:0007669"/>
    <property type="project" value="TreeGrafter"/>
</dbReference>
<dbReference type="InterPro" id="IPR006162">
    <property type="entry name" value="Ppantetheine_attach_site"/>
</dbReference>
<dbReference type="Gene3D" id="3.40.50.150">
    <property type="entry name" value="Vaccinia Virus protein VP39"/>
    <property type="match status" value="1"/>
</dbReference>
<dbReference type="Gene3D" id="3.40.50.980">
    <property type="match status" value="4"/>
</dbReference>
<dbReference type="Gene3D" id="3.40.50.12780">
    <property type="entry name" value="N-terminal domain of ligase-like"/>
    <property type="match status" value="1"/>
</dbReference>
<dbReference type="GO" id="GO:0044550">
    <property type="term" value="P:secondary metabolite biosynthetic process"/>
    <property type="evidence" value="ECO:0007669"/>
    <property type="project" value="TreeGrafter"/>
</dbReference>
<evidence type="ECO:0000256" key="4">
    <source>
        <dbReference type="ARBA" id="ARBA00022737"/>
    </source>
</evidence>
<evidence type="ECO:0000259" key="5">
    <source>
        <dbReference type="PROSITE" id="PS50075"/>
    </source>
</evidence>
<keyword evidence="2" id="KW-0596">Phosphopantetheine</keyword>
<dbReference type="Gene3D" id="1.10.1200.10">
    <property type="entry name" value="ACP-like"/>
    <property type="match status" value="2"/>
</dbReference>
<dbReference type="GO" id="GO:0043041">
    <property type="term" value="P:amino acid activation for nonribosomal peptide biosynthetic process"/>
    <property type="evidence" value="ECO:0007669"/>
    <property type="project" value="TreeGrafter"/>
</dbReference>
<evidence type="ECO:0000313" key="6">
    <source>
        <dbReference type="EMBL" id="QCE43602.1"/>
    </source>
</evidence>
<dbReference type="Pfam" id="PF00668">
    <property type="entry name" value="Condensation"/>
    <property type="match status" value="3"/>
</dbReference>
<dbReference type="FunFam" id="3.40.50.980:FF:000002">
    <property type="entry name" value="Enterobactin synthetase component F"/>
    <property type="match status" value="1"/>
</dbReference>
<dbReference type="SUPFAM" id="SSF56801">
    <property type="entry name" value="Acetyl-CoA synthetase-like"/>
    <property type="match status" value="3"/>
</dbReference>
<dbReference type="FunFam" id="3.30.300.30:FF:000015">
    <property type="entry name" value="Nonribosomal peptide synthase SidD"/>
    <property type="match status" value="1"/>
</dbReference>
<dbReference type="PROSITE" id="PS00455">
    <property type="entry name" value="AMP_BINDING"/>
    <property type="match status" value="3"/>
</dbReference>
<dbReference type="InterPro" id="IPR020806">
    <property type="entry name" value="PKS_PP-bd"/>
</dbReference>
<dbReference type="Pfam" id="PF08241">
    <property type="entry name" value="Methyltransf_11"/>
    <property type="match status" value="1"/>
</dbReference>
<dbReference type="Gene3D" id="3.30.559.10">
    <property type="entry name" value="Chloramphenicol acetyltransferase-like domain"/>
    <property type="match status" value="3"/>
</dbReference>
<comment type="cofactor">
    <cofactor evidence="1">
        <name>pantetheine 4'-phosphate</name>
        <dbReference type="ChEBI" id="CHEBI:47942"/>
    </cofactor>
</comment>
<dbReference type="CDD" id="cd02440">
    <property type="entry name" value="AdoMet_MTases"/>
    <property type="match status" value="1"/>
</dbReference>
<dbReference type="PANTHER" id="PTHR45527:SF1">
    <property type="entry name" value="FATTY ACID SYNTHASE"/>
    <property type="match status" value="1"/>
</dbReference>
<dbReference type="InterPro" id="IPR010060">
    <property type="entry name" value="NRPS_synth"/>
</dbReference>
<evidence type="ECO:0000256" key="1">
    <source>
        <dbReference type="ARBA" id="ARBA00001957"/>
    </source>
</evidence>
<dbReference type="InterPro" id="IPR029058">
    <property type="entry name" value="AB_hydrolase_fold"/>
</dbReference>
<dbReference type="InterPro" id="IPR025110">
    <property type="entry name" value="AMP-bd_C"/>
</dbReference>
<keyword evidence="3" id="KW-0597">Phosphoprotein</keyword>
<gene>
    <name evidence="6" type="primary">arg2</name>
</gene>
<reference evidence="6" key="1">
    <citation type="journal article" date="2019" name="ACS Synth. Biol.">
        <title>Biosynthesis and Heterologous Production of Argyrins.</title>
        <authorList>
            <person name="Pogorevc D."/>
            <person name="Tang Y."/>
            <person name="Hoffmann M.G."/>
            <person name="Zipf G."/>
            <person name="Bernauer H.S."/>
            <person name="Popoff A."/>
            <person name="Steinmetz H."/>
            <person name="Wenzel S.C."/>
        </authorList>
    </citation>
    <scope>NUCLEOTIDE SEQUENCE</scope>
    <source>
        <strain evidence="6">SBCb004</strain>
    </source>
</reference>
<dbReference type="Pfam" id="PF13193">
    <property type="entry name" value="AMP-binding_C"/>
    <property type="match status" value="1"/>
</dbReference>
<name>A0A4D6P049_9BACT</name>
<dbReference type="PROSITE" id="PS00012">
    <property type="entry name" value="PHOSPHOPANTETHEINE"/>
    <property type="match status" value="3"/>
</dbReference>
<dbReference type="InterPro" id="IPR042099">
    <property type="entry name" value="ANL_N_sf"/>
</dbReference>
<dbReference type="Gene3D" id="2.30.38.10">
    <property type="entry name" value="Luciferase, Domain 3"/>
    <property type="match status" value="2"/>
</dbReference>
<dbReference type="PANTHER" id="PTHR45527">
    <property type="entry name" value="NONRIBOSOMAL PEPTIDE SYNTHETASE"/>
    <property type="match status" value="1"/>
</dbReference>
<dbReference type="InterPro" id="IPR010071">
    <property type="entry name" value="AA_adenyl_dom"/>
</dbReference>
<dbReference type="FunFam" id="1.10.1200.10:FF:000016">
    <property type="entry name" value="Non-ribosomal peptide synthase"/>
    <property type="match status" value="1"/>
</dbReference>
<dbReference type="EMBL" id="MK047651">
    <property type="protein sequence ID" value="QCE43602.1"/>
    <property type="molecule type" value="Genomic_DNA"/>
</dbReference>
<dbReference type="InterPro" id="IPR029063">
    <property type="entry name" value="SAM-dependent_MTases_sf"/>
</dbReference>
<dbReference type="FunFam" id="1.10.1200.10:FF:000005">
    <property type="entry name" value="Nonribosomal peptide synthetase 1"/>
    <property type="match status" value="1"/>
</dbReference>
<dbReference type="SUPFAM" id="SSF47336">
    <property type="entry name" value="ACP-like"/>
    <property type="match status" value="3"/>
</dbReference>
<dbReference type="Pfam" id="PF00501">
    <property type="entry name" value="AMP-binding"/>
    <property type="match status" value="3"/>
</dbReference>
<feature type="domain" description="Carrier" evidence="5">
    <location>
        <begin position="510"/>
        <end position="584"/>
    </location>
</feature>
<dbReference type="SMART" id="SM00823">
    <property type="entry name" value="PKS_PP"/>
    <property type="match status" value="2"/>
</dbReference>
<dbReference type="InterPro" id="IPR001242">
    <property type="entry name" value="Condensation_dom"/>
</dbReference>
<dbReference type="InterPro" id="IPR000873">
    <property type="entry name" value="AMP-dep_synth/lig_dom"/>
</dbReference>
<dbReference type="CDD" id="cd17646">
    <property type="entry name" value="A_NRPS_AB3403-like"/>
    <property type="match status" value="1"/>
</dbReference>
<dbReference type="InterPro" id="IPR009081">
    <property type="entry name" value="PP-bd_ACP"/>
</dbReference>
<dbReference type="GO" id="GO:0008757">
    <property type="term" value="F:S-adenosylmethionine-dependent methyltransferase activity"/>
    <property type="evidence" value="ECO:0007669"/>
    <property type="project" value="InterPro"/>
</dbReference>
<protein>
    <submittedName>
        <fullName evidence="6">Nonribosomal peptide synthetase subunit 1</fullName>
    </submittedName>
</protein>
<organism evidence="6">
    <name type="scientific">Cystobacter sp. SBCb004</name>
    <dbReference type="NCBI Taxonomy" id="764904"/>
    <lineage>
        <taxon>Bacteria</taxon>
        <taxon>Pseudomonadati</taxon>
        <taxon>Myxococcota</taxon>
        <taxon>Myxococcia</taxon>
        <taxon>Myxococcales</taxon>
        <taxon>Cystobacterineae</taxon>
        <taxon>Archangiaceae</taxon>
        <taxon>Cystobacter</taxon>
    </lineage>
</organism>
<dbReference type="FunFam" id="3.40.50.12780:FF:000012">
    <property type="entry name" value="Non-ribosomal peptide synthetase"/>
    <property type="match status" value="1"/>
</dbReference>
<dbReference type="FunFam" id="3.40.50.980:FF:000001">
    <property type="entry name" value="Non-ribosomal peptide synthetase"/>
    <property type="match status" value="2"/>
</dbReference>
<dbReference type="InterPro" id="IPR013216">
    <property type="entry name" value="Methyltransf_11"/>
</dbReference>
<dbReference type="InterPro" id="IPR036736">
    <property type="entry name" value="ACP-like_sf"/>
</dbReference>
<dbReference type="Gene3D" id="3.30.300.30">
    <property type="match status" value="4"/>
</dbReference>
<dbReference type="GO" id="GO:0072330">
    <property type="term" value="P:monocarboxylic acid biosynthetic process"/>
    <property type="evidence" value="ECO:0007669"/>
    <property type="project" value="UniProtKB-ARBA"/>
</dbReference>
<dbReference type="SUPFAM" id="SSF53335">
    <property type="entry name" value="S-adenosyl-L-methionine-dependent methyltransferases"/>
    <property type="match status" value="1"/>
</dbReference>
<evidence type="ECO:0000256" key="2">
    <source>
        <dbReference type="ARBA" id="ARBA00022450"/>
    </source>
</evidence>
<evidence type="ECO:0000256" key="3">
    <source>
        <dbReference type="ARBA" id="ARBA00022553"/>
    </source>
</evidence>
<dbReference type="Gene3D" id="3.40.50.1820">
    <property type="entry name" value="alpha/beta hydrolase"/>
    <property type="match status" value="1"/>
</dbReference>
<dbReference type="NCBIfam" id="TIGR01720">
    <property type="entry name" value="NRPS-para261"/>
    <property type="match status" value="1"/>
</dbReference>
<dbReference type="InterPro" id="IPR020845">
    <property type="entry name" value="AMP-binding_CS"/>
</dbReference>
<dbReference type="CDD" id="cd05930">
    <property type="entry name" value="A_NRPS"/>
    <property type="match status" value="1"/>
</dbReference>
<proteinExistence type="predicted"/>
<accession>A0A4D6P049</accession>
<sequence length="3538" mass="395024">MSRCEQRLRDRTKMDTRKQASGEVCFLDLFLRQAELHPSKSAVECGSARLTYQALVARSERLASALGASGVHPGDRVAVVLHRGLDTVVAMVAVLRTGAVYVPIDVTWPDNRIRYILDDLQPGAILCDEENSRRACFTSDDRLLLASSEGTGGSDFRPGPMAPAYFMYTSGSTGRPKGVVLAHGGLASRLHAFSRAYEIQPEDRFLALSSVSFDVSVLDLMLPLVNGCCTFIASDEQRRDPDALRNLFEERALNVAFATPTTMRALVSVGWKGSPRTKILCGGEAIPQSLMNELVARGRLFNVYGPTEATVAVTSPELFAGDSVHLGRALPGVELLVLDEAGAICGPRQPGELVIGGIGVALGYWKNDELTRKKFVDGKYRTGDLVSWGEDGNLYYHGRMDEQVKLHGHRIELLEIEEMARSLGLVRDIKVLIQENAASPRLVAFFIGDEAAAQSLRRRLASELPAYMVPSVWVGVEGFPQTSTGKLDRKALLAKVDERAEGLDSPPEAAPSGGREATLLGIWREVLQRPDLSPDDDFFASGGDSILAMRTLSRAREAGINYRAVHIFQHPTVRSLLETVVQAHEGPRPELPELTTSGLTPVQRWFFEQPLVNRGFWNQSILLRLTRPMELRELREIADCLTRTHQILACEIDEKGMRLGSRDADACCAQVSLTTGSGTSSPEFARIIDDAHRSLRPEEGRLHRLVLIESRGSGEWYLFWTIHHLVIDGVSWRILLSDLGTLLQQKASGDALHLEKAPVSFLHCSERMRALHGKVREAELSYWRKLPEAPLPWSSEVRQEVPEAARTELVLSLSQEATRGLLQDVLAGTGKGINDVLLSALLQAVYDVSGERRLSLWLEGHGREEGLLELDTSRTVGWFTSMFPVYLESPSPEDFQSTLEATRASLGAMPNRGVGYGIVRYLGEDARGEGLRTGNEPRISFNYLGQWDDVASDHFSVVSEPGLDDIAPENKWHREVDINCLVAQGIFKVHLTFVRRLQDKEKLESLLRRFIARLESAIDAYKGAGEFRRKFPLLSIPPEAFARNGIDLQSVQDAYPLTPMQEGMLLRALTVPESGNYIVRTFFDLTGELHPDAWREAWRRELAEQELLRSAFFWEHSPTPFQVVFSHVDLDWRTHDWGHLGPEEQQQAFSKLEKARHAEGFSLSKAPLLRIDFIARGGSDYRLLLSFHHLILDGWSLQVLLERVLKRYGQARGGGEERLTPAFRFRDYVAWNRNHESSDALRFWREHLEGVEEPTLLGDEQGTRHEYAETVLRLEEARWSGLGARCRRQGMTKSSLIQAVWCWVAKSYGRKSHVVYGLTQAGRAAAIGDIENGVGLFITTSPVAVDLDKHSKLSTVGRFIQQVNAQALHHDRLPLSEIQRISGREIGQPLFDCLLVFEQEPIPELAGGVSGGLSVAGTRTYESTEYPLTLSILEKRDGSCDLRFYFNKKNFSEFRVEGLRLLFEEILAAWEREQELELSSLPAFPSRDGALLSRWNATGSDYPAQSLTELFLQQARRTPNHRAVRYGERELSYAELAERTGTLARRLEALGVRPGTPVAVHMHRSLEMVIALHAIVRAGGAYVPIDPEYPAARVRTILEDVAAPVVIFHDAAPLKCQVGGTVLDVTRIVEEGHGGADHRAAEYDPERLMYIIYTSGSTGRPKGVKCRHEGAVNRICWMQRSYPLSSDDVVLQKTPYTFDVSVWEFFWPLAVGASLVVAAPGVHQDASALAALIEREGVTHLHFVPSMLDVFLASKGGARCASLRRVFCSGEALPSPVVKEFFRSVPHAELHNLYGPTEASIDVTAWDCRSDSPVASIPIGYAIQNVRLHVLDEKQAPVPHGVPGELCIAGIALAEGYVNRPEETAKRFVQSSWDARERLYRTGDLARYLPNGAIEYLGRLDQQVKLRGLRIELDEVSSVLLRDARVRQAVVRVVAGPAGQPVLAAYVVAHEGSAGTLEEALKAELERSLPRYMVPEFFFFLEALPVNRNGKLDADALPRPGASSSREWEPPQTEVEKDLAAIWQRVLGVERVGRNDSFFALGGDSILSIRILALAKERGWDVSLGELFRSPRLSDFARTAKAAAHTPVLARSAFSLISARDRAAMPASVVDALPIAALQAGMLFHTKLAEEGVMYRDSFLYVIGGEFNEQAFRQALKELVHRHPMLRTSFELGAYSEPLQRVEREVELPLRLEDWRDSQDQEQRLSAWHESYRPTFDITRAPLFKMEVKLLSGARFALGLCFHHAILDGWSIASMMTELLLDYQRLLTGRGRAIEPLGSGYADYLELEKRVVEDPQQKAFWSTYLNDAQSLRLPVKQEVEHRNRRGTSVHGRFDIPEELVGQLERIARSLEITKRHLFLAAHFRVLAMICGHKDIVSGVVTNGRPETVDAERIVGLFLNAPPMRLTLGGGSWRQLIQAIVEEERNILPHRRYPVSEMKRHCVQADLFDVAFNYVDFHVYSRAGELASVGIQTLKAKEVTNFGLYVTFYQGWPYSNQFTLAYDPDLFDREQVDQFARYYLAALRAMAQSLEGRYELSLLTPEERSALLISGEPPASKPALVEKIWSNARAHPERQALTDGSRSLSYRELASLSDSLARALHQAEVKPGDIVAVNLRRDVHLPVALLGVMRAGATYLPLDNRFPLERQAFMLQDSGAKLVLCDNETRPASGGTARLFNLDEEKWQDHGGERPLPELHAESIAYLIYTSGSTGKPKGVLIRHRNLDNFIASMERSPGFSQGDRLLAVTTVAFDIAALELFLPLSCGGQVVLAPEQVGKDATLLMEWLKRHDITVMQATPATWQQFVDLGWRGKPDLKILVGGEALPPALARGLLTRCRELWNMYGPTETTVWSSCMRIADSTRIRIGQPIADTRLYVLDAYGNPAPRQTVGELYIAGGGVAAGYWRRPDLTRERFQDDPFFGGPMYRTGDLARIDSRNEVECLGRTDHQVKLRGYRIELGEIDAAIQEHPDVSQSAVILRRHSERGDELAGYYTLHDEALSRRANELYGEQVVRWEAVWSETYGRSKENRGALNLAGWNSSYTGQPMPEAEMREWIDETVARIRSLGAKRILEIGCGTGLLLARLAPHCERYTATDFSPAALEYVQSAIVPQLSHLDCEVQLVRATADRLEGVEDGQFDLVILNSVVQYFPSREYLDKVLAAAIRKTRQPGRIFVGDVRHFGLGRAFHASIADYQSKGALAPAALEEKVAQGLRKETELLLSPRYFLSLSSLGVAHAEIELRRGTHHNELTRFRYDAVLSIGQRPEQLETRWYEWETHPLSGDELSTKLKQAGECFGLRAVGNARLARERELLGARSDETQGSAGAGAGLDPEQLYRLAEAHGYRAKTSWASEHAYGAFDVAFIPAGKNATPLFELAQGSARLSNAPLLSQIDVRVGAEIRRALQKNLPEYMVPARLVLLDSMPHTPNGKVDRSRLPDVGRNAVSSEFVEPRNENERKLCQMWQELLGLERVGVRDDFFALGGHSLLATQLITRINKQFECNLSLRALFDFPTIEQLVREIERSRTLQGPAMPKIQRRKKN</sequence>
<feature type="domain" description="Carrier" evidence="5">
    <location>
        <begin position="3447"/>
        <end position="3522"/>
    </location>
</feature>
<dbReference type="Gene3D" id="3.30.559.30">
    <property type="entry name" value="Nonribosomal peptide synthetase, condensation domain"/>
    <property type="match status" value="3"/>
</dbReference>
<dbReference type="PROSITE" id="PS50075">
    <property type="entry name" value="CARRIER"/>
    <property type="match status" value="3"/>
</dbReference>
<dbReference type="NCBIfam" id="NF003417">
    <property type="entry name" value="PRK04813.1"/>
    <property type="match status" value="4"/>
</dbReference>
<dbReference type="InterPro" id="IPR023213">
    <property type="entry name" value="CAT-like_dom_sf"/>
</dbReference>
<dbReference type="SUPFAM" id="SSF52777">
    <property type="entry name" value="CoA-dependent acyltransferases"/>
    <property type="match status" value="6"/>
</dbReference>
<feature type="domain" description="Carrier" evidence="5">
    <location>
        <begin position="2010"/>
        <end position="2084"/>
    </location>
</feature>